<gene>
    <name evidence="5" type="ORF">GQX73_g4872</name>
</gene>
<dbReference type="Pfam" id="PF14611">
    <property type="entry name" value="KH_SLS1_1"/>
    <property type="match status" value="1"/>
</dbReference>
<feature type="region of interest" description="Disordered" evidence="1">
    <location>
        <begin position="31"/>
        <end position="69"/>
    </location>
</feature>
<dbReference type="InterPro" id="IPR048400">
    <property type="entry name" value="SLS1_N"/>
</dbReference>
<evidence type="ECO:0000313" key="5">
    <source>
        <dbReference type="EMBL" id="KAF2968636.1"/>
    </source>
</evidence>
<reference evidence="5 6" key="1">
    <citation type="submission" date="2019-12" db="EMBL/GenBank/DDBJ databases">
        <title>Draft genome sequence of the ascomycete Xylaria multiplex DSM 110363.</title>
        <authorList>
            <person name="Buettner E."/>
            <person name="Kellner H."/>
        </authorList>
    </citation>
    <scope>NUCLEOTIDE SEQUENCE [LARGE SCALE GENOMIC DNA]</scope>
    <source>
        <strain evidence="5 6">DSM 110363</strain>
    </source>
</reference>
<evidence type="ECO:0000259" key="4">
    <source>
        <dbReference type="Pfam" id="PF20778"/>
    </source>
</evidence>
<proteinExistence type="predicted"/>
<keyword evidence="6" id="KW-1185">Reference proteome</keyword>
<evidence type="ECO:0000313" key="6">
    <source>
        <dbReference type="Proteomes" id="UP000481858"/>
    </source>
</evidence>
<name>A0A7C8N5A0_9PEZI</name>
<feature type="region of interest" description="Disordered" evidence="1">
    <location>
        <begin position="577"/>
        <end position="602"/>
    </location>
</feature>
<protein>
    <submittedName>
        <fullName evidence="5">Uncharacterized protein</fullName>
    </submittedName>
</protein>
<feature type="domain" description="SLS1 C-terminal" evidence="4">
    <location>
        <begin position="435"/>
        <end position="780"/>
    </location>
</feature>
<feature type="domain" description="SLS1 N-terminal" evidence="3">
    <location>
        <begin position="137"/>
        <end position="255"/>
    </location>
</feature>
<evidence type="ECO:0000259" key="2">
    <source>
        <dbReference type="Pfam" id="PF14611"/>
    </source>
</evidence>
<sequence length="797" mass="89029">MIARGAPVGAVCFRCRLRLLRQLTPIRSIASDASDATPTQHVGDPTDGKASHDAEPDAEKHRSPRPKGKVVMKRINLHKQHLSRNRILNEAAASLGTNMLGKPAYAIVMKDGGDIRRRKTQLPSLKDEAELSSDQPADIEALRESDRQAPALNEDFLKLQQLLSKGFLSAQLLDYMVWHQSGARHKAQKVAIASPSDSEFPWITKKLPWAPLKSELNESERTVGNPTLQGYISDVTPPKDKLVIRIMRDCWGLSIAELETRMGSTQITLRSHEFTLLMRGTQRFMNTLGKFWLDPGEKIEAIQGTKTLHITTTRPKAESIIRDLDELLQSVKTKAFPLVLVGSEVPDQVVLEKLGQMTNSYVEPSHTSRRLQVTWIELASRAARGLTALEDVAHIVFRLLLTASGFQQPTSTLLSPARSQAYPGRLAADVTSNGKLGWKDRLAQWARYVLPVTPENGAVDKILPIKELELPFEPLERPEVLKENLEFFPDTKFPFHPVKWSSVIQTSTTAHFGHILHSYEPSNSTPSLSDLLASTDRRVFAPLAPHPLQLTKIETDDPDNSLLVTTKSTLILRFWPSPSTDPVSGPRAKKSESKRAGDTPPAPILELRLAASDRSVKGVESLRAISRTHHTDIMLPSSLVDVRFTQVQYETLQARDSEAFAGWQPFVDFLQNARLELHRGKLEMPPRQRFPIPRRLFAADTFPEGADLDDLESISYEFVGLEMHRSVTLPYEGHQMTYTSIEAGQGGGRRAEITLEPLKQTEAVDKDQLQEQFLACCSRFATDRSLWSGISNNKGKM</sequence>
<evidence type="ECO:0000259" key="3">
    <source>
        <dbReference type="Pfam" id="PF20776"/>
    </source>
</evidence>
<dbReference type="InParanoid" id="A0A7C8N5A0"/>
<dbReference type="EMBL" id="WUBL01000047">
    <property type="protein sequence ID" value="KAF2968636.1"/>
    <property type="molecule type" value="Genomic_DNA"/>
</dbReference>
<feature type="domain" description="SLS1 first KH" evidence="2">
    <location>
        <begin position="263"/>
        <end position="331"/>
    </location>
</feature>
<dbReference type="Proteomes" id="UP000481858">
    <property type="component" value="Unassembled WGS sequence"/>
</dbReference>
<comment type="caution">
    <text evidence="5">The sequence shown here is derived from an EMBL/GenBank/DDBJ whole genome shotgun (WGS) entry which is preliminary data.</text>
</comment>
<dbReference type="AlphaFoldDB" id="A0A7C8N5A0"/>
<accession>A0A7C8N5A0</accession>
<dbReference type="InterPro" id="IPR048401">
    <property type="entry name" value="SLS1_C"/>
</dbReference>
<dbReference type="OrthoDB" id="5392646at2759"/>
<dbReference type="Pfam" id="PF20778">
    <property type="entry name" value="SLS1_C"/>
    <property type="match status" value="1"/>
</dbReference>
<evidence type="ECO:0000256" key="1">
    <source>
        <dbReference type="SAM" id="MobiDB-lite"/>
    </source>
</evidence>
<dbReference type="GO" id="GO:0005743">
    <property type="term" value="C:mitochondrial inner membrane"/>
    <property type="evidence" value="ECO:0007669"/>
    <property type="project" value="InterPro"/>
</dbReference>
<feature type="compositionally biased region" description="Basic and acidic residues" evidence="1">
    <location>
        <begin position="44"/>
        <end position="61"/>
    </location>
</feature>
<organism evidence="5 6">
    <name type="scientific">Xylaria multiplex</name>
    <dbReference type="NCBI Taxonomy" id="323545"/>
    <lineage>
        <taxon>Eukaryota</taxon>
        <taxon>Fungi</taxon>
        <taxon>Dikarya</taxon>
        <taxon>Ascomycota</taxon>
        <taxon>Pezizomycotina</taxon>
        <taxon>Sordariomycetes</taxon>
        <taxon>Xylariomycetidae</taxon>
        <taxon>Xylariales</taxon>
        <taxon>Xylariaceae</taxon>
        <taxon>Xylaria</taxon>
    </lineage>
</organism>
<dbReference type="InterPro" id="IPR032741">
    <property type="entry name" value="Sls1_KH-1"/>
</dbReference>
<dbReference type="Pfam" id="PF20776">
    <property type="entry name" value="SLS1_N"/>
    <property type="match status" value="1"/>
</dbReference>